<keyword evidence="4" id="KW-0648">Protein biosynthesis</keyword>
<protein>
    <recommendedName>
        <fullName evidence="5">Peptide chain release factor 1</fullName>
    </recommendedName>
</protein>
<evidence type="ECO:0000256" key="1">
    <source>
        <dbReference type="ARBA" id="ARBA00002986"/>
    </source>
</evidence>
<accession>A0A2M8LE48</accession>
<dbReference type="PANTHER" id="PTHR43804">
    <property type="entry name" value="LD18447P"/>
    <property type="match status" value="1"/>
</dbReference>
<dbReference type="Proteomes" id="UP000231152">
    <property type="component" value="Unassembled WGS sequence"/>
</dbReference>
<evidence type="ECO:0000256" key="3">
    <source>
        <dbReference type="ARBA" id="ARBA00022481"/>
    </source>
</evidence>
<comment type="similarity">
    <text evidence="2">Belongs to the prokaryotic/mitochondrial release factor family.</text>
</comment>
<dbReference type="Gene3D" id="3.30.70.1660">
    <property type="match status" value="1"/>
</dbReference>
<dbReference type="GO" id="GO:0016149">
    <property type="term" value="F:translation release factor activity, codon specific"/>
    <property type="evidence" value="ECO:0007669"/>
    <property type="project" value="InterPro"/>
</dbReference>
<evidence type="ECO:0000313" key="8">
    <source>
        <dbReference type="EMBL" id="PJE75708.1"/>
    </source>
</evidence>
<evidence type="ECO:0000256" key="2">
    <source>
        <dbReference type="ARBA" id="ARBA00010835"/>
    </source>
</evidence>
<dbReference type="InterPro" id="IPR000352">
    <property type="entry name" value="Pep_chain_release_fac_I"/>
</dbReference>
<dbReference type="SUPFAM" id="SSF75620">
    <property type="entry name" value="Release factor"/>
    <property type="match status" value="1"/>
</dbReference>
<dbReference type="EMBL" id="PFET01000012">
    <property type="protein sequence ID" value="PJE75708.1"/>
    <property type="molecule type" value="Genomic_DNA"/>
</dbReference>
<evidence type="ECO:0000259" key="7">
    <source>
        <dbReference type="SMART" id="SM00937"/>
    </source>
</evidence>
<dbReference type="Gene3D" id="3.30.160.20">
    <property type="match status" value="1"/>
</dbReference>
<proteinExistence type="inferred from homology"/>
<dbReference type="Pfam" id="PF03462">
    <property type="entry name" value="PCRF"/>
    <property type="match status" value="1"/>
</dbReference>
<dbReference type="AlphaFoldDB" id="A0A2M8LE48"/>
<dbReference type="Gene3D" id="6.10.140.1950">
    <property type="match status" value="1"/>
</dbReference>
<organism evidence="8 9">
    <name type="scientific">Candidatus Uhrbacteria bacterium CG10_big_fil_rev_8_21_14_0_10_48_11</name>
    <dbReference type="NCBI Taxonomy" id="1975037"/>
    <lineage>
        <taxon>Bacteria</taxon>
        <taxon>Candidatus Uhriibacteriota</taxon>
    </lineage>
</organism>
<keyword evidence="3" id="KW-0488">Methylation</keyword>
<dbReference type="InterPro" id="IPR045853">
    <property type="entry name" value="Pep_chain_release_fac_I_sf"/>
</dbReference>
<comment type="function">
    <text evidence="1">Peptide chain release factor 1 directs the termination of translation in response to the peptide chain termination codons UAG and UAA.</text>
</comment>
<dbReference type="FunFam" id="3.30.160.20:FF:000004">
    <property type="entry name" value="Peptide chain release factor 1"/>
    <property type="match status" value="1"/>
</dbReference>
<dbReference type="InterPro" id="IPR004373">
    <property type="entry name" value="RF-1"/>
</dbReference>
<dbReference type="Pfam" id="PF00472">
    <property type="entry name" value="RF-1"/>
    <property type="match status" value="1"/>
</dbReference>
<feature type="region of interest" description="Disordered" evidence="6">
    <location>
        <begin position="281"/>
        <end position="303"/>
    </location>
</feature>
<feature type="domain" description="Peptide chain release factor" evidence="7">
    <location>
        <begin position="61"/>
        <end position="175"/>
    </location>
</feature>
<dbReference type="NCBIfam" id="NF001859">
    <property type="entry name" value="PRK00591.1"/>
    <property type="match status" value="1"/>
</dbReference>
<sequence length="354" mass="39917">MDQKKLKEQVLALEDRLAALGASHDQAAFRRVSKEYREQKELLEMMEEHDQLTTERDGAKLMAQHEKDETLRALAEEELTSLSEKIMTLEQSLDELLHPADPLDKKNIIIEIRAAAGGDEAALFAAQLFRMYARYAEDHKWKTTLISQNRTGIGGYKEVIFSIEGDRVYSRLRYESGVHRVQRVPETEKSGRVHTSTATVAVLPEADEVDIKIDPKDLDVKASTAGGHGGQSVNTTYSAIRIVHLPTGMVVQCQDERSFQQNKLKAMEVLRARLLAMEQEKQTASEASNRKAQVGSGERSEKIRTYNIPQDRVTDHRLTENFHDVPHILGGNLDPIIDKLKTVERSNHDRSAAL</sequence>
<dbReference type="GO" id="GO:0005737">
    <property type="term" value="C:cytoplasm"/>
    <property type="evidence" value="ECO:0007669"/>
    <property type="project" value="UniProtKB-ARBA"/>
</dbReference>
<evidence type="ECO:0000256" key="6">
    <source>
        <dbReference type="SAM" id="MobiDB-lite"/>
    </source>
</evidence>
<dbReference type="PANTHER" id="PTHR43804:SF7">
    <property type="entry name" value="LD18447P"/>
    <property type="match status" value="1"/>
</dbReference>
<dbReference type="InterPro" id="IPR050057">
    <property type="entry name" value="Prokaryotic/Mito_RF"/>
</dbReference>
<dbReference type="FunFam" id="3.30.70.1660:FF:000002">
    <property type="entry name" value="Peptide chain release factor 1"/>
    <property type="match status" value="1"/>
</dbReference>
<name>A0A2M8LE48_9BACT</name>
<dbReference type="NCBIfam" id="TIGR00019">
    <property type="entry name" value="prfA"/>
    <property type="match status" value="1"/>
</dbReference>
<dbReference type="SMART" id="SM00937">
    <property type="entry name" value="PCRF"/>
    <property type="match status" value="1"/>
</dbReference>
<gene>
    <name evidence="8" type="ORF">COV04_03470</name>
</gene>
<evidence type="ECO:0000256" key="5">
    <source>
        <dbReference type="NCBIfam" id="TIGR00019"/>
    </source>
</evidence>
<reference evidence="8 9" key="1">
    <citation type="submission" date="2017-09" db="EMBL/GenBank/DDBJ databases">
        <title>Depth-based differentiation of microbial function through sediment-hosted aquifers and enrichment of novel symbionts in the deep terrestrial subsurface.</title>
        <authorList>
            <person name="Probst A.J."/>
            <person name="Ladd B."/>
            <person name="Jarett J.K."/>
            <person name="Geller-Mcgrath D.E."/>
            <person name="Sieber C.M."/>
            <person name="Emerson J.B."/>
            <person name="Anantharaman K."/>
            <person name="Thomas B.C."/>
            <person name="Malmstrom R."/>
            <person name="Stieglmeier M."/>
            <person name="Klingl A."/>
            <person name="Woyke T."/>
            <person name="Ryan C.M."/>
            <person name="Banfield J.F."/>
        </authorList>
    </citation>
    <scope>NUCLEOTIDE SEQUENCE [LARGE SCALE GENOMIC DNA]</scope>
    <source>
        <strain evidence="8">CG10_big_fil_rev_8_21_14_0_10_48_11</strain>
    </source>
</reference>
<comment type="caution">
    <text evidence="8">The sequence shown here is derived from an EMBL/GenBank/DDBJ whole genome shotgun (WGS) entry which is preliminary data.</text>
</comment>
<dbReference type="InterPro" id="IPR005139">
    <property type="entry name" value="PCRF"/>
</dbReference>
<evidence type="ECO:0000313" key="9">
    <source>
        <dbReference type="Proteomes" id="UP000231152"/>
    </source>
</evidence>
<evidence type="ECO:0000256" key="4">
    <source>
        <dbReference type="ARBA" id="ARBA00022917"/>
    </source>
</evidence>